<dbReference type="EMBL" id="NBAG03000240">
    <property type="protein sequence ID" value="PNI65304.1"/>
    <property type="molecule type" value="Genomic_DNA"/>
</dbReference>
<dbReference type="InterPro" id="IPR052818">
    <property type="entry name" value="NEDD1_Spindle_Assembly"/>
</dbReference>
<dbReference type="InterPro" id="IPR036322">
    <property type="entry name" value="WD40_repeat_dom_sf"/>
</dbReference>
<dbReference type="Pfam" id="PF00400">
    <property type="entry name" value="WD40"/>
    <property type="match status" value="1"/>
</dbReference>
<dbReference type="SUPFAM" id="SSF50978">
    <property type="entry name" value="WD40 repeat-like"/>
    <property type="match status" value="1"/>
</dbReference>
<accession>A0A2J8N0L1</accession>
<dbReference type="Gene3D" id="2.130.10.10">
    <property type="entry name" value="YVTN repeat-like/Quinoprotein amine dehydrogenase"/>
    <property type="match status" value="1"/>
</dbReference>
<dbReference type="InterPro" id="IPR001680">
    <property type="entry name" value="WD40_rpt"/>
</dbReference>
<reference evidence="1 2" key="1">
    <citation type="submission" date="2017-12" db="EMBL/GenBank/DDBJ databases">
        <title>High-resolution comparative analysis of great ape genomes.</title>
        <authorList>
            <person name="Pollen A."/>
            <person name="Hastie A."/>
            <person name="Hormozdiari F."/>
            <person name="Dougherty M."/>
            <person name="Liu R."/>
            <person name="Chaisson M."/>
            <person name="Hoppe E."/>
            <person name="Hill C."/>
            <person name="Pang A."/>
            <person name="Hillier L."/>
            <person name="Baker C."/>
            <person name="Armstrong J."/>
            <person name="Shendure J."/>
            <person name="Paten B."/>
            <person name="Wilson R."/>
            <person name="Chao H."/>
            <person name="Schneider V."/>
            <person name="Ventura M."/>
            <person name="Kronenberg Z."/>
            <person name="Murali S."/>
            <person name="Gordon D."/>
            <person name="Cantsilieris S."/>
            <person name="Munson K."/>
            <person name="Nelson B."/>
            <person name="Raja A."/>
            <person name="Underwood J."/>
            <person name="Diekhans M."/>
            <person name="Fiddes I."/>
            <person name="Haussler D."/>
            <person name="Eichler E."/>
        </authorList>
    </citation>
    <scope>NUCLEOTIDE SEQUENCE [LARGE SCALE GENOMIC DNA]</scope>
    <source>
        <strain evidence="1">Yerkes chimp pedigree #C0471</strain>
    </source>
</reference>
<name>A0A2J8N0L1_PANTR</name>
<protein>
    <submittedName>
        <fullName evidence="1">NEDD1 isoform 13</fullName>
    </submittedName>
</protein>
<dbReference type="InterPro" id="IPR015943">
    <property type="entry name" value="WD40/YVTN_repeat-like_dom_sf"/>
</dbReference>
<sequence>MQENLRFASSGDDIKIWDASSMTLVDKFNPHTSPHGISSICWSSNNNFLVTASSSGDKIVISSCKCKPVPLLELAEGQKQTCVNLNSTSMYLVSGGLNNTV</sequence>
<dbReference type="PANTHER" id="PTHR44414">
    <property type="entry name" value="PROTEIN NEDD1"/>
    <property type="match status" value="1"/>
</dbReference>
<comment type="caution">
    <text evidence="1">The sequence shown here is derived from an EMBL/GenBank/DDBJ whole genome shotgun (WGS) entry which is preliminary data.</text>
</comment>
<gene>
    <name evidence="1" type="ORF">CK820_G0016185</name>
</gene>
<proteinExistence type="predicted"/>
<evidence type="ECO:0000313" key="1">
    <source>
        <dbReference type="EMBL" id="PNI65304.1"/>
    </source>
</evidence>
<evidence type="ECO:0000313" key="2">
    <source>
        <dbReference type="Proteomes" id="UP000236370"/>
    </source>
</evidence>
<feature type="non-terminal residue" evidence="1">
    <location>
        <position position="101"/>
    </location>
</feature>
<organism evidence="1 2">
    <name type="scientific">Pan troglodytes</name>
    <name type="common">Chimpanzee</name>
    <dbReference type="NCBI Taxonomy" id="9598"/>
    <lineage>
        <taxon>Eukaryota</taxon>
        <taxon>Metazoa</taxon>
        <taxon>Chordata</taxon>
        <taxon>Craniata</taxon>
        <taxon>Vertebrata</taxon>
        <taxon>Euteleostomi</taxon>
        <taxon>Mammalia</taxon>
        <taxon>Eutheria</taxon>
        <taxon>Euarchontoglires</taxon>
        <taxon>Primates</taxon>
        <taxon>Haplorrhini</taxon>
        <taxon>Catarrhini</taxon>
        <taxon>Hominidae</taxon>
        <taxon>Pan</taxon>
    </lineage>
</organism>
<dbReference type="Proteomes" id="UP000236370">
    <property type="component" value="Unassembled WGS sequence"/>
</dbReference>
<dbReference type="PANTHER" id="PTHR44414:SF1">
    <property type="entry name" value="PROTEIN NEDD1"/>
    <property type="match status" value="1"/>
</dbReference>
<dbReference type="FunFam" id="2.130.10.10:FF:001510">
    <property type="entry name" value="Protein NEDD1"/>
    <property type="match status" value="1"/>
</dbReference>
<dbReference type="AlphaFoldDB" id="A0A2J8N0L1"/>